<dbReference type="PROSITE" id="PS51318">
    <property type="entry name" value="TAT"/>
    <property type="match status" value="1"/>
</dbReference>
<protein>
    <submittedName>
        <fullName evidence="1">Uncharacterized protein</fullName>
    </submittedName>
</protein>
<dbReference type="InterPro" id="IPR006311">
    <property type="entry name" value="TAT_signal"/>
</dbReference>
<dbReference type="AlphaFoldDB" id="A0A5N3P780"/>
<gene>
    <name evidence="1" type="ORF">FEZ63_18065</name>
</gene>
<proteinExistence type="predicted"/>
<evidence type="ECO:0000313" key="2">
    <source>
        <dbReference type="Proteomes" id="UP000325684"/>
    </source>
</evidence>
<evidence type="ECO:0000313" key="1">
    <source>
        <dbReference type="EMBL" id="KAB0265573.1"/>
    </source>
</evidence>
<comment type="caution">
    <text evidence="1">The sequence shown here is derived from an EMBL/GenBank/DDBJ whole genome shotgun (WGS) entry which is preliminary data.</text>
</comment>
<dbReference type="Proteomes" id="UP000325684">
    <property type="component" value="Unassembled WGS sequence"/>
</dbReference>
<dbReference type="OrthoDB" id="9181346at2"/>
<reference evidence="1 2" key="1">
    <citation type="journal article" date="2019" name="Microorganisms">
        <title>Genome Insights into the Novel Species Microvirga brassicacearum, a Rapeseed Endophyte with Biotechnological Potential.</title>
        <authorList>
            <person name="Jimenez-Gomez A."/>
            <person name="Saati-Santamaria Z."/>
            <person name="Igual J.M."/>
            <person name="Rivas R."/>
            <person name="Mateos P.F."/>
            <person name="Garcia-Fraile P."/>
        </authorList>
    </citation>
    <scope>NUCLEOTIDE SEQUENCE [LARGE SCALE GENOMIC DNA]</scope>
    <source>
        <strain evidence="1 2">CDVBN77</strain>
    </source>
</reference>
<name>A0A5N3P780_9HYPH</name>
<organism evidence="1 2">
    <name type="scientific">Microvirga brassicacearum</name>
    <dbReference type="NCBI Taxonomy" id="2580413"/>
    <lineage>
        <taxon>Bacteria</taxon>
        <taxon>Pseudomonadati</taxon>
        <taxon>Pseudomonadota</taxon>
        <taxon>Alphaproteobacteria</taxon>
        <taxon>Hyphomicrobiales</taxon>
        <taxon>Methylobacteriaceae</taxon>
        <taxon>Microvirga</taxon>
    </lineage>
</organism>
<dbReference type="EMBL" id="VCMV01000033">
    <property type="protein sequence ID" value="KAB0265573.1"/>
    <property type="molecule type" value="Genomic_DNA"/>
</dbReference>
<dbReference type="RefSeq" id="WP_150947072.1">
    <property type="nucleotide sequence ID" value="NZ_VCMV01000033.1"/>
</dbReference>
<keyword evidence="2" id="KW-1185">Reference proteome</keyword>
<accession>A0A5N3P780</accession>
<sequence length="235" mass="24983">MTIGRRPVLQGLAATGFAAVAPGFSDAHATVYEVPDGKRAERAIPWIATLSITRFTDDFLAGLARARSPGADIAVLRIDDFGSEDLLRLQAMLTAGRRQTLVGLVNDGLAAIIGESARTAGARLRWLGQHTLTPTESRHRLLTASGGCAAWFAEALTACGSRFSVNHHDLSAGTMTHLSASSAGTDRWAFALGQTIAMANGLEQFHQRHLEATADSPERGPSRAAESLVSFSYEL</sequence>